<accession>A0A4Q7ADL3</accession>
<dbReference type="RefSeq" id="WP_130168779.1">
    <property type="nucleotide sequence ID" value="NZ_SGSQ01000023.1"/>
</dbReference>
<dbReference type="EMBL" id="SGSQ01000023">
    <property type="protein sequence ID" value="RZG44566.1"/>
    <property type="molecule type" value="Genomic_DNA"/>
</dbReference>
<keyword evidence="2" id="KW-1185">Reference proteome</keyword>
<evidence type="ECO:0000313" key="2">
    <source>
        <dbReference type="Proteomes" id="UP000293863"/>
    </source>
</evidence>
<organism evidence="1 2">
    <name type="scientific">Acinetobacter wuhouensis</name>
    <dbReference type="NCBI Taxonomy" id="1879050"/>
    <lineage>
        <taxon>Bacteria</taxon>
        <taxon>Pseudomonadati</taxon>
        <taxon>Pseudomonadota</taxon>
        <taxon>Gammaproteobacteria</taxon>
        <taxon>Moraxellales</taxon>
        <taxon>Moraxellaceae</taxon>
        <taxon>Acinetobacter</taxon>
    </lineage>
</organism>
<evidence type="ECO:0000313" key="1">
    <source>
        <dbReference type="EMBL" id="RZG44566.1"/>
    </source>
</evidence>
<dbReference type="Proteomes" id="UP000293863">
    <property type="component" value="Unassembled WGS sequence"/>
</dbReference>
<reference evidence="1 2" key="1">
    <citation type="submission" date="2019-02" db="EMBL/GenBank/DDBJ databases">
        <title>The Batch Genome Submission of Acinetobacter spp. strains.</title>
        <authorList>
            <person name="Qin J."/>
            <person name="Hu Y."/>
            <person name="Ye H."/>
            <person name="Wei L."/>
            <person name="Feng Y."/>
            <person name="Zong Z."/>
        </authorList>
    </citation>
    <scope>NUCLEOTIDE SEQUENCE [LARGE SCALE GENOMIC DNA]</scope>
    <source>
        <strain evidence="1 2">WCHAW060049</strain>
    </source>
</reference>
<dbReference type="AlphaFoldDB" id="A0A4Q7ADL3"/>
<gene>
    <name evidence="1" type="ORF">EXU28_14235</name>
</gene>
<protein>
    <submittedName>
        <fullName evidence="1">Uncharacterized protein</fullName>
    </submittedName>
</protein>
<sequence length="313" mass="35665">MREEIKIAIFGLSLNVLDTIKQKVRLMYDDSLDVSWANIADPHLDILLVNDMFFSSPTIQNLVGAKKVPYLRLVNKNEKSGQIEGDKLYLPFIATDEIRNWFKDRYFDVPVSIKAVNIVNQISKNVDITKVIPELFNERNGNVQIFDGKGNIALASIRTQQVWPDVSRKIQGTDASLNYTYATMQMAQAVSVQQGVDLTSWLWDLLWYSDVVNEKHNSSNCYKLLDWPQPIHQNERQMIFKIAACFERGASIQQVAQKTDYSEAEINRFVSVGLLSQVLKKISADETKLVEKVEQSSGVLRGFFGKLRKKLGL</sequence>
<comment type="caution">
    <text evidence="1">The sequence shown here is derived from an EMBL/GenBank/DDBJ whole genome shotgun (WGS) entry which is preliminary data.</text>
</comment>
<proteinExistence type="predicted"/>
<name>A0A4Q7ADL3_9GAMM</name>